<feature type="region of interest" description="Disordered" evidence="1">
    <location>
        <begin position="68"/>
        <end position="108"/>
    </location>
</feature>
<feature type="region of interest" description="Disordered" evidence="1">
    <location>
        <begin position="1"/>
        <end position="27"/>
    </location>
</feature>
<sequence length="706" mass="75638">MLEYTEEDKSHEGPPSSSVVGRTPAANKTGTADRLVYKLVKVGDDGSVLPATEDEVFQSLVEGRSAELAPSFTGGSDSNEDYEDEEGSGGSLDSDDDDLDAKEDPSFSSELENLVAERKKLLAQFEVVDTMLSRVDAEQQNRVSLEDQAGSVLGQKSNLSVYMSTGDAIGDYKRQRRPNPRYFDFDAKGTHRARAVVNQKPFTWTSTKVQAPKSVGVPVVNSMPNPTSLENLSIRELHEAFRSTYGRDTSVKDKHWLKRQISTGWSKQRDAALSIGLHSQLPSQTDPKVRPEQRLSAEQPLPSSTAATELVTERDAVNGGQELGTNGVGLTEQLCTNEVDSKQSLRRVLPLAVISPEEGFDASAPGSLNQLGAGGAQIAVFGEVVNTEKQVGGKRQRKPNRRYIEDEGEVGPGTVIANCSQPGPAGSDSGGHGSGMSSRLSWRTVITDAGPADLVGQSGTLQVSTLQNSSRANILQGQCTNSGNSSLKHKAEGRATKLVKTTHSAAPAAQHDTEGTVLKVKFRLPAAPGRDKDGLYELNGEARDQGSCLLPVPSRDSADLLQPLASDIGGAGPAGEQLVAAPVPTANGGTRRKHHRPWTLHEVMTLVEGVAHCGGGKWADIKKLAFSSIGYRTAVDLKDKWRNLLRASRAQLYPPKQGERKKQFTAAIPDTLLAQVRELAAIQHQEAPGTGAAGMTSRSGRTVHRK</sequence>
<dbReference type="SMART" id="SM00717">
    <property type="entry name" value="SANT"/>
    <property type="match status" value="1"/>
</dbReference>
<evidence type="ECO:0000313" key="5">
    <source>
        <dbReference type="Proteomes" id="UP001497512"/>
    </source>
</evidence>
<dbReference type="InterPro" id="IPR001005">
    <property type="entry name" value="SANT/Myb"/>
</dbReference>
<dbReference type="SUPFAM" id="SSF46689">
    <property type="entry name" value="Homeodomain-like"/>
    <property type="match status" value="1"/>
</dbReference>
<feature type="compositionally biased region" description="Polar residues" evidence="1">
    <location>
        <begin position="15"/>
        <end position="27"/>
    </location>
</feature>
<evidence type="ECO:0000256" key="1">
    <source>
        <dbReference type="SAM" id="MobiDB-lite"/>
    </source>
</evidence>
<feature type="region of interest" description="Disordered" evidence="1">
    <location>
        <begin position="277"/>
        <end position="327"/>
    </location>
</feature>
<dbReference type="Gene3D" id="1.10.246.220">
    <property type="match status" value="1"/>
</dbReference>
<dbReference type="CDD" id="cd11660">
    <property type="entry name" value="SANT_TRF"/>
    <property type="match status" value="1"/>
</dbReference>
<dbReference type="PANTHER" id="PTHR47122">
    <property type="entry name" value="MYB-LIKE DNA-BINDING DOMAIN CONTAINING PROTEIN, EXPRESSED"/>
    <property type="match status" value="1"/>
</dbReference>
<dbReference type="EMBL" id="OZ019897">
    <property type="protein sequence ID" value="CAK9227394.1"/>
    <property type="molecule type" value="Genomic_DNA"/>
</dbReference>
<feature type="compositionally biased region" description="Acidic residues" evidence="1">
    <location>
        <begin position="78"/>
        <end position="101"/>
    </location>
</feature>
<dbReference type="PROSITE" id="PS51294">
    <property type="entry name" value="HTH_MYB"/>
    <property type="match status" value="1"/>
</dbReference>
<feature type="region of interest" description="Disordered" evidence="1">
    <location>
        <begin position="684"/>
        <end position="706"/>
    </location>
</feature>
<gene>
    <name evidence="4" type="ORF">CSSPTR1EN2_LOCUS18717</name>
</gene>
<evidence type="ECO:0000259" key="3">
    <source>
        <dbReference type="PROSITE" id="PS51294"/>
    </source>
</evidence>
<dbReference type="PANTHER" id="PTHR47122:SF8">
    <property type="entry name" value="MYB-LIKE DOMAIN-CONTAINING PROTEIN"/>
    <property type="match status" value="1"/>
</dbReference>
<feature type="domain" description="HTH myb-type" evidence="3">
    <location>
        <begin position="590"/>
        <end position="649"/>
    </location>
</feature>
<dbReference type="InterPro" id="IPR009057">
    <property type="entry name" value="Homeodomain-like_sf"/>
</dbReference>
<dbReference type="Pfam" id="PF00249">
    <property type="entry name" value="Myb_DNA-binding"/>
    <property type="match status" value="1"/>
</dbReference>
<evidence type="ECO:0000259" key="2">
    <source>
        <dbReference type="PROSITE" id="PS50090"/>
    </source>
</evidence>
<keyword evidence="5" id="KW-1185">Reference proteome</keyword>
<organism evidence="4 5">
    <name type="scientific">Sphagnum troendelagicum</name>
    <dbReference type="NCBI Taxonomy" id="128251"/>
    <lineage>
        <taxon>Eukaryota</taxon>
        <taxon>Viridiplantae</taxon>
        <taxon>Streptophyta</taxon>
        <taxon>Embryophyta</taxon>
        <taxon>Bryophyta</taxon>
        <taxon>Sphagnophytina</taxon>
        <taxon>Sphagnopsida</taxon>
        <taxon>Sphagnales</taxon>
        <taxon>Sphagnaceae</taxon>
        <taxon>Sphagnum</taxon>
    </lineage>
</organism>
<proteinExistence type="predicted"/>
<accession>A0ABP0US99</accession>
<dbReference type="Proteomes" id="UP001497512">
    <property type="component" value="Chromosome 5"/>
</dbReference>
<dbReference type="InterPro" id="IPR017930">
    <property type="entry name" value="Myb_dom"/>
</dbReference>
<evidence type="ECO:0000313" key="4">
    <source>
        <dbReference type="EMBL" id="CAK9227394.1"/>
    </source>
</evidence>
<protein>
    <submittedName>
        <fullName evidence="4">Uncharacterized protein</fullName>
    </submittedName>
</protein>
<name>A0ABP0US99_9BRYO</name>
<reference evidence="4" key="1">
    <citation type="submission" date="2024-02" db="EMBL/GenBank/DDBJ databases">
        <authorList>
            <consortium name="ELIXIR-Norway"/>
            <consortium name="Elixir Norway"/>
        </authorList>
    </citation>
    <scope>NUCLEOTIDE SEQUENCE</scope>
</reference>
<dbReference type="PROSITE" id="PS50090">
    <property type="entry name" value="MYB_LIKE"/>
    <property type="match status" value="1"/>
</dbReference>
<feature type="domain" description="Myb-like" evidence="2">
    <location>
        <begin position="590"/>
        <end position="645"/>
    </location>
</feature>